<dbReference type="Proteomes" id="UP001171122">
    <property type="component" value="Unassembled WGS sequence"/>
</dbReference>
<dbReference type="AlphaFoldDB" id="A0AAW7B3C5"/>
<sequence>MAIAPHSRLVTLNIRLLKPGIHIEDAFRDTADPEEVPTDTPPGSRLFIDTSRGRPSWMQLLANLTTYEPDFWTQSSSAILSVPVEAQDGTQRIFVLCFGGGHFLIDPAKIERNFGLKVVLNTVSRRNLRSLDSATLDATVFQRRTQSSRNADLAGFGIDVQRDLLRVAAGSPTNGAFAKFVAGRDSLTITCAVPQNGLPAKLAECLNAFHADDYRQDYEWIDNVQIVTEADEIALLDAELNEEIARLRAGEPSDLHMCPPEIVDYTQGQNLAYYGRGFPREKVWYSQLNILEYVAELNAIGFNEGVETIKNNHFVHMHEDEETRSKPKWKVYDCFVYESIIDDRINVLYAGTWYRVSHAYKDRVETFFQSLVRPALLDRTAAINERALLEELNQRDDLLLMDQTKVNPRGVNNGNIEVCDFFSKNKHLIHLKDGESSSSISHLWSQAVTSCDALMSDAQFRNRVRRKARLRQAAQPVKEGFENLLPPGRQGRVDTSAYTVVYGILRRRYQRTMRLDIPFFSKVSFQAPAALLAKFGYGVEIHLIEKVNAVAPTMIDADG</sequence>
<dbReference type="NCBIfam" id="TIGR04141">
    <property type="entry name" value="TIGR04141 family sporadically distributed protein"/>
    <property type="match status" value="1"/>
</dbReference>
<keyword evidence="2" id="KW-1185">Reference proteome</keyword>
<accession>A0AAW7B3C5</accession>
<proteinExistence type="predicted"/>
<reference evidence="1" key="1">
    <citation type="journal article" date="2023" name="Front. Microbiol.">
        <title>Isolation of Brucella inopinata from a White's tree frog (Litoria caerulea): pose exotic frogs a potential risk to human health?</title>
        <authorList>
            <person name="Scholz H.C."/>
            <person name="Heckers K.O."/>
            <person name="Appelt S."/>
            <person name="Geier-Doemling D."/>
            <person name="Schlegel P."/>
            <person name="Wattam A.R."/>
        </authorList>
    </citation>
    <scope>NUCLEOTIDE SEQUENCE</scope>
    <source>
        <strain evidence="1">FO700662</strain>
    </source>
</reference>
<protein>
    <submittedName>
        <fullName evidence="1">TIGR04141 family sporadically distributed protein</fullName>
    </submittedName>
</protein>
<evidence type="ECO:0000313" key="2">
    <source>
        <dbReference type="Proteomes" id="UP001171122"/>
    </source>
</evidence>
<gene>
    <name evidence="1" type="ORF">P8A28_01585</name>
</gene>
<dbReference type="EMBL" id="JARQXC010000002">
    <property type="protein sequence ID" value="MDL2331666.1"/>
    <property type="molecule type" value="Genomic_DNA"/>
</dbReference>
<dbReference type="RefSeq" id="WP_081456485.1">
    <property type="nucleotide sequence ID" value="NZ_JARQXC010000002.1"/>
</dbReference>
<dbReference type="Pfam" id="PF19614">
    <property type="entry name" value="DUF6119"/>
    <property type="match status" value="1"/>
</dbReference>
<comment type="caution">
    <text evidence="1">The sequence shown here is derived from an EMBL/GenBank/DDBJ whole genome shotgun (WGS) entry which is preliminary data.</text>
</comment>
<organism evidence="1 2">
    <name type="scientific">Brucella inopinata</name>
    <dbReference type="NCBI Taxonomy" id="1218315"/>
    <lineage>
        <taxon>Bacteria</taxon>
        <taxon>Pseudomonadati</taxon>
        <taxon>Pseudomonadota</taxon>
        <taxon>Alphaproteobacteria</taxon>
        <taxon>Hyphomicrobiales</taxon>
        <taxon>Brucellaceae</taxon>
        <taxon>Brucella/Ochrobactrum group</taxon>
        <taxon>Brucella</taxon>
    </lineage>
</organism>
<evidence type="ECO:0000313" key="1">
    <source>
        <dbReference type="EMBL" id="MDL2331666.1"/>
    </source>
</evidence>
<name>A0AAW7B3C5_9HYPH</name>
<dbReference type="InterPro" id="IPR026487">
    <property type="entry name" value="CHP04141"/>
</dbReference>